<dbReference type="RefSeq" id="WP_345465809.1">
    <property type="nucleotide sequence ID" value="NZ_BAABLK010000004.1"/>
</dbReference>
<protein>
    <recommendedName>
        <fullName evidence="1">ABM domain-containing protein</fullName>
    </recommendedName>
</protein>
<evidence type="ECO:0000259" key="1">
    <source>
        <dbReference type="PROSITE" id="PS51725"/>
    </source>
</evidence>
<evidence type="ECO:0000313" key="3">
    <source>
        <dbReference type="Proteomes" id="UP001501257"/>
    </source>
</evidence>
<dbReference type="InterPro" id="IPR011008">
    <property type="entry name" value="Dimeric_a/b-barrel"/>
</dbReference>
<dbReference type="PROSITE" id="PS51725">
    <property type="entry name" value="ABM"/>
    <property type="match status" value="1"/>
</dbReference>
<accession>A0ABP9TGY4</accession>
<sequence length="95" mass="10291">MITEHALLPVKPGLEEEFMVAFEQASPLIAATDGFLGLRLASSLETPNHFMLLVDWESLEAHTRGVSRIGTLHAVERTASPLLRAVPGGRALCLD</sequence>
<keyword evidence="3" id="KW-1185">Reference proteome</keyword>
<comment type="caution">
    <text evidence="2">The sequence shown here is derived from an EMBL/GenBank/DDBJ whole genome shotgun (WGS) entry which is preliminary data.</text>
</comment>
<proteinExistence type="predicted"/>
<dbReference type="EMBL" id="BAABLK010000004">
    <property type="protein sequence ID" value="GAA5225626.1"/>
    <property type="molecule type" value="Genomic_DNA"/>
</dbReference>
<feature type="domain" description="ABM" evidence="1">
    <location>
        <begin position="2"/>
        <end position="92"/>
    </location>
</feature>
<dbReference type="InterPro" id="IPR007138">
    <property type="entry name" value="ABM_dom"/>
</dbReference>
<dbReference type="Pfam" id="PF03992">
    <property type="entry name" value="ABM"/>
    <property type="match status" value="1"/>
</dbReference>
<dbReference type="SUPFAM" id="SSF54909">
    <property type="entry name" value="Dimeric alpha+beta barrel"/>
    <property type="match status" value="1"/>
</dbReference>
<gene>
    <name evidence="2" type="ORF">GCM10025778_01560</name>
</gene>
<organism evidence="2 3">
    <name type="scientific">Paeniglutamicibacter antarcticus</name>
    <dbReference type="NCBI Taxonomy" id="494023"/>
    <lineage>
        <taxon>Bacteria</taxon>
        <taxon>Bacillati</taxon>
        <taxon>Actinomycetota</taxon>
        <taxon>Actinomycetes</taxon>
        <taxon>Micrococcales</taxon>
        <taxon>Micrococcaceae</taxon>
        <taxon>Paeniglutamicibacter</taxon>
    </lineage>
</organism>
<dbReference type="Proteomes" id="UP001501257">
    <property type="component" value="Unassembled WGS sequence"/>
</dbReference>
<dbReference type="Gene3D" id="3.30.70.100">
    <property type="match status" value="1"/>
</dbReference>
<evidence type="ECO:0000313" key="2">
    <source>
        <dbReference type="EMBL" id="GAA5225626.1"/>
    </source>
</evidence>
<name>A0ABP9TGY4_9MICC</name>
<reference evidence="3" key="1">
    <citation type="journal article" date="2019" name="Int. J. Syst. Evol. Microbiol.">
        <title>The Global Catalogue of Microorganisms (GCM) 10K type strain sequencing project: providing services to taxonomists for standard genome sequencing and annotation.</title>
        <authorList>
            <consortium name="The Broad Institute Genomics Platform"/>
            <consortium name="The Broad Institute Genome Sequencing Center for Infectious Disease"/>
            <person name="Wu L."/>
            <person name="Ma J."/>
        </authorList>
    </citation>
    <scope>NUCLEOTIDE SEQUENCE [LARGE SCALE GENOMIC DNA]</scope>
    <source>
        <strain evidence="3">JCM 18952</strain>
    </source>
</reference>